<dbReference type="InterPro" id="IPR001650">
    <property type="entry name" value="Helicase_C-like"/>
</dbReference>
<feature type="non-terminal residue" evidence="15">
    <location>
        <position position="1"/>
    </location>
</feature>
<dbReference type="FunFam" id="3.30.160.20:FF:000028">
    <property type="entry name" value="ATP-dependent RNA helicase A"/>
    <property type="match status" value="1"/>
</dbReference>
<keyword evidence="7 15" id="KW-0347">Helicase</keyword>
<evidence type="ECO:0000256" key="1">
    <source>
        <dbReference type="ARBA" id="ARBA00004123"/>
    </source>
</evidence>
<keyword evidence="9" id="KW-0539">Nucleus</keyword>
<dbReference type="SUPFAM" id="SSF54768">
    <property type="entry name" value="dsRNA-binding domain-like"/>
    <property type="match status" value="2"/>
</dbReference>
<comment type="subcellular location">
    <subcellularLocation>
        <location evidence="1">Nucleus</location>
    </subcellularLocation>
</comment>
<feature type="compositionally biased region" description="Polar residues" evidence="11">
    <location>
        <begin position="101"/>
        <end position="118"/>
    </location>
</feature>
<evidence type="ECO:0000259" key="12">
    <source>
        <dbReference type="PROSITE" id="PS50137"/>
    </source>
</evidence>
<dbReference type="Pfam" id="PF00270">
    <property type="entry name" value="DEAD"/>
    <property type="match status" value="1"/>
</dbReference>
<keyword evidence="5" id="KW-0547">Nucleotide-binding</keyword>
<feature type="domain" description="Helicase C-terminal" evidence="14">
    <location>
        <begin position="601"/>
        <end position="771"/>
    </location>
</feature>
<dbReference type="PROSITE" id="PS51192">
    <property type="entry name" value="HELICASE_ATP_BIND_1"/>
    <property type="match status" value="1"/>
</dbReference>
<dbReference type="Pfam" id="PF00035">
    <property type="entry name" value="dsrm"/>
    <property type="match status" value="2"/>
</dbReference>
<dbReference type="GO" id="GO:0003724">
    <property type="term" value="F:RNA helicase activity"/>
    <property type="evidence" value="ECO:0007669"/>
    <property type="project" value="UniProtKB-EC"/>
</dbReference>
<dbReference type="GO" id="GO:0005730">
    <property type="term" value="C:nucleolus"/>
    <property type="evidence" value="ECO:0007669"/>
    <property type="project" value="TreeGrafter"/>
</dbReference>
<dbReference type="PANTHER" id="PTHR18934">
    <property type="entry name" value="ATP-DEPENDENT RNA HELICASE"/>
    <property type="match status" value="1"/>
</dbReference>
<dbReference type="SMART" id="SM00487">
    <property type="entry name" value="DEXDc"/>
    <property type="match status" value="1"/>
</dbReference>
<dbReference type="InterPro" id="IPR007502">
    <property type="entry name" value="Helicase-assoc_dom"/>
</dbReference>
<dbReference type="InterPro" id="IPR011545">
    <property type="entry name" value="DEAD/DEAH_box_helicase_dom"/>
</dbReference>
<comment type="similarity">
    <text evidence="2">Belongs to the DEAD box helicase family. DEAH subfamily.</text>
</comment>
<dbReference type="FunFam" id="3.40.50.300:FF:000284">
    <property type="entry name" value="probable ATP-dependent RNA helicase YTHDC2"/>
    <property type="match status" value="1"/>
</dbReference>
<evidence type="ECO:0000256" key="3">
    <source>
        <dbReference type="ARBA" id="ARBA00012552"/>
    </source>
</evidence>
<dbReference type="GO" id="GO:0050684">
    <property type="term" value="P:regulation of mRNA processing"/>
    <property type="evidence" value="ECO:0007669"/>
    <property type="project" value="TreeGrafter"/>
</dbReference>
<feature type="region of interest" description="Disordered" evidence="11">
    <location>
        <begin position="1134"/>
        <end position="1311"/>
    </location>
</feature>
<evidence type="ECO:0000256" key="6">
    <source>
        <dbReference type="ARBA" id="ARBA00022801"/>
    </source>
</evidence>
<dbReference type="GO" id="GO:0005524">
    <property type="term" value="F:ATP binding"/>
    <property type="evidence" value="ECO:0007669"/>
    <property type="project" value="UniProtKB-KW"/>
</dbReference>
<dbReference type="Pfam" id="PF04408">
    <property type="entry name" value="WHD_HA2"/>
    <property type="match status" value="1"/>
</dbReference>
<keyword evidence="6" id="KW-0378">Hydrolase</keyword>
<dbReference type="InterPro" id="IPR044445">
    <property type="entry name" value="DHX9_DSRM_1"/>
</dbReference>
<evidence type="ECO:0000256" key="7">
    <source>
        <dbReference type="ARBA" id="ARBA00022806"/>
    </source>
</evidence>
<feature type="compositionally biased region" description="Gly residues" evidence="11">
    <location>
        <begin position="1187"/>
        <end position="1241"/>
    </location>
</feature>
<feature type="compositionally biased region" description="Gly residues" evidence="11">
    <location>
        <begin position="1257"/>
        <end position="1311"/>
    </location>
</feature>
<dbReference type="Gene3D" id="3.30.160.20">
    <property type="match status" value="2"/>
</dbReference>
<dbReference type="SUPFAM" id="SSF52540">
    <property type="entry name" value="P-loop containing nucleoside triphosphate hydrolases"/>
    <property type="match status" value="1"/>
</dbReference>
<evidence type="ECO:0000256" key="4">
    <source>
        <dbReference type="ARBA" id="ARBA00022737"/>
    </source>
</evidence>
<reference evidence="15" key="1">
    <citation type="journal article" date="2013" name="Genome Biol. Evol.">
        <title>Punctuated emergences of genetic and phenotypic innovations in eumetazoan, bilaterian, euteleostome, and hominidae ancestors.</title>
        <authorList>
            <person name="Wenger Y."/>
            <person name="Galliot B."/>
        </authorList>
    </citation>
    <scope>NUCLEOTIDE SEQUENCE</scope>
    <source>
        <tissue evidence="15">Whole animals</tissue>
    </source>
</reference>
<dbReference type="Gene3D" id="3.40.50.300">
    <property type="entry name" value="P-loop containing nucleotide triphosphate hydrolases"/>
    <property type="match status" value="2"/>
</dbReference>
<dbReference type="PANTHER" id="PTHR18934:SF119">
    <property type="entry name" value="ATP-DEPENDENT RNA HELICASE A"/>
    <property type="match status" value="1"/>
</dbReference>
<organism evidence="15">
    <name type="scientific">Hydra vulgaris</name>
    <name type="common">Hydra</name>
    <name type="synonym">Hydra attenuata</name>
    <dbReference type="NCBI Taxonomy" id="6087"/>
    <lineage>
        <taxon>Eukaryota</taxon>
        <taxon>Metazoa</taxon>
        <taxon>Cnidaria</taxon>
        <taxon>Hydrozoa</taxon>
        <taxon>Hydroidolina</taxon>
        <taxon>Anthoathecata</taxon>
        <taxon>Aplanulata</taxon>
        <taxon>Hydridae</taxon>
        <taxon>Hydra</taxon>
    </lineage>
</organism>
<dbReference type="SMART" id="SM00358">
    <property type="entry name" value="DSRM"/>
    <property type="match status" value="2"/>
</dbReference>
<dbReference type="GO" id="GO:0003725">
    <property type="term" value="F:double-stranded RNA binding"/>
    <property type="evidence" value="ECO:0007669"/>
    <property type="project" value="InterPro"/>
</dbReference>
<keyword evidence="10" id="KW-0694">RNA-binding</keyword>
<evidence type="ECO:0000256" key="2">
    <source>
        <dbReference type="ARBA" id="ARBA00008792"/>
    </source>
</evidence>
<dbReference type="CDD" id="cd19854">
    <property type="entry name" value="DSRM_DHX9_rpt1"/>
    <property type="match status" value="1"/>
</dbReference>
<feature type="domain" description="DRBM" evidence="12">
    <location>
        <begin position="19"/>
        <end position="73"/>
    </location>
</feature>
<dbReference type="InterPro" id="IPR048333">
    <property type="entry name" value="HA2_WH"/>
</dbReference>
<dbReference type="Pfam" id="PF00271">
    <property type="entry name" value="Helicase_C"/>
    <property type="match status" value="1"/>
</dbReference>
<dbReference type="SMART" id="SM00847">
    <property type="entry name" value="HA2"/>
    <property type="match status" value="1"/>
</dbReference>
<evidence type="ECO:0000313" key="15">
    <source>
        <dbReference type="EMBL" id="CDG70322.1"/>
    </source>
</evidence>
<name>T2MEC7_HYDVU</name>
<dbReference type="PROSITE" id="PS50137">
    <property type="entry name" value="DS_RBD"/>
    <property type="match status" value="2"/>
</dbReference>
<dbReference type="GO" id="GO:1990904">
    <property type="term" value="C:ribonucleoprotein complex"/>
    <property type="evidence" value="ECO:0007669"/>
    <property type="project" value="TreeGrafter"/>
</dbReference>
<dbReference type="CDD" id="cd18791">
    <property type="entry name" value="SF2_C_RHA"/>
    <property type="match status" value="1"/>
</dbReference>
<dbReference type="EMBL" id="HAAD01004090">
    <property type="protein sequence ID" value="CDG70322.1"/>
    <property type="molecule type" value="mRNA"/>
</dbReference>
<dbReference type="PROSITE" id="PS51194">
    <property type="entry name" value="HELICASE_CTER"/>
    <property type="match status" value="1"/>
</dbReference>
<feature type="compositionally biased region" description="Polar residues" evidence="11">
    <location>
        <begin position="1134"/>
        <end position="1155"/>
    </location>
</feature>
<dbReference type="InterPro" id="IPR027417">
    <property type="entry name" value="P-loop_NTPase"/>
</dbReference>
<dbReference type="EC" id="3.6.4.13" evidence="3"/>
<evidence type="ECO:0000256" key="8">
    <source>
        <dbReference type="ARBA" id="ARBA00022840"/>
    </source>
</evidence>
<sequence length="1357" mass="150471">ENKMAGLAKGFLFHWVGKQMKLIPHFYAVPDGPHRFNYQAKIDGINYIAFGGGPSKKEGEAAAARDLLNYLVNNEIIPVEAVPPNMLQATTSVVEVKKSSEGNPLKNNSVSQVSQGKSENIPAKKLKLEETNVDADAHLHGNWTLLNAKTKLHQFLNENKIPADFIYYSEGPDHQRLFRAELSFWLKEADRKIIGKEAAHSKKLAAQYCSRSLVRQLYHMGIIPAAEPGQIGLKKKPQPAIPIWKVALSPEVEKQMQQILHISKIEPVQEPNFGEKINLQVPMSYCISDNNDEIQTVNWEPPSLNWNPWLAQSIIIEGEEGERLAQSGSLIYDEFQAKWDDSSFVSMLEQRKKLPVYKYKQQIIELVNENQVVIIRGATGCGKTTQVPQYILDDFILKSAGDQCNIVVTQPRRISATSVAERVAAERSEFLGNSIGYSVRFDSILPRSHGSILFCTTGVLLRRMENGLTGISHIFVDEIHERDINSDFLLIILREMVSVFPNLRIILMSATIDTNIFSQYFNNCPVLEIDGFLHPVQEYFLEDIIQLIGYNPPIPEKKKKKVSDIEEVNLNTVCGAEYSIQTKNVMAQISETEISIGLIVALLLHITSLENPGAVLIFLPGWNAIFKLLGHLQQHQVFGSQKYLLIPLHSQIPRADQAKVFKPAPHGVQKIILSTNIAETSITIDDVVFVIDACKAKVKQFTSHNNMNNYSTLWASQSNLDQRKGRAGRVQPGFCFHLISKARYQKLAKYMIPEILRTPLHILVLSIKLLKLGKVVDILNKAMEPPAMDAVFDSLELLKEMKALEENEILTPLGYILSKLPIEPKLGKMMVLGCILNVGDAVCTLAASMCFLGPFEKSAESKNVEWVHKKFAGSKNSDHLAMLWAYQQWEDAKAGGVPAEERFCRSNELNLQVLRMTSEAKQQLKELLCALGFPEESMLPHKFNYRGADDQLDLVTAVLCVGLYPNICMHQEKRKVITTEGKYALIHKSSVVCSNEKTFYPSPFFIFGEKNRTQVVCCKHLTMIYPVQYLLFTPCKTEACHQAVNIDEWLEIKMSFQQAALLVAFRNVVENLIAQVSYDPKTIYTLSSQDNEILKLLGVLSRSETGSYMIQSQSYGKKKENYAIGNFDAKNTIFQDQSTTSNSNPPLRFQQNKRQGYQEPRQNDWKQSNRGRGFGRVDGGFRREDGGFGGGDRSFGGSNRGFGGGDRGFGGGNRGFGGGNRGFGGGNRGFGGGNRSFGGGDRGFEGGDRSFGVGDRSFGGGDRGFGSGDRGFGGGDRGFGGGDRGFGGGDRGFGGGDRGFGGGDRGFGGVEGSFGIGERGFSSVEEGFQRNGEGGFGRAERGFGRGEGGFWRGYSGW</sequence>
<dbReference type="GO" id="GO:0045944">
    <property type="term" value="P:positive regulation of transcription by RNA polymerase II"/>
    <property type="evidence" value="ECO:0007669"/>
    <property type="project" value="TreeGrafter"/>
</dbReference>
<dbReference type="SMART" id="SM00490">
    <property type="entry name" value="HELICc"/>
    <property type="match status" value="1"/>
</dbReference>
<dbReference type="Pfam" id="PF07717">
    <property type="entry name" value="OB_NTP_bind"/>
    <property type="match status" value="1"/>
</dbReference>
<dbReference type="Pfam" id="PF21010">
    <property type="entry name" value="HA2_C"/>
    <property type="match status" value="1"/>
</dbReference>
<dbReference type="CDD" id="cd19855">
    <property type="entry name" value="DSRM_DHX9_rpt2"/>
    <property type="match status" value="1"/>
</dbReference>
<dbReference type="OrthoDB" id="10053386at2759"/>
<feature type="domain" description="DRBM" evidence="12">
    <location>
        <begin position="147"/>
        <end position="219"/>
    </location>
</feature>
<evidence type="ECO:0000256" key="5">
    <source>
        <dbReference type="ARBA" id="ARBA00022741"/>
    </source>
</evidence>
<evidence type="ECO:0000256" key="10">
    <source>
        <dbReference type="PROSITE-ProRule" id="PRU00266"/>
    </source>
</evidence>
<evidence type="ECO:0000256" key="9">
    <source>
        <dbReference type="ARBA" id="ARBA00023242"/>
    </source>
</evidence>
<feature type="domain" description="Helicase ATP-binding" evidence="13">
    <location>
        <begin position="364"/>
        <end position="530"/>
    </location>
</feature>
<dbReference type="Gene3D" id="1.20.120.1080">
    <property type="match status" value="1"/>
</dbReference>
<dbReference type="InterPro" id="IPR002464">
    <property type="entry name" value="DNA/RNA_helicase_DEAH_CS"/>
</dbReference>
<dbReference type="PROSITE" id="PS00690">
    <property type="entry name" value="DEAH_ATP_HELICASE"/>
    <property type="match status" value="1"/>
</dbReference>
<evidence type="ECO:0000259" key="13">
    <source>
        <dbReference type="PROSITE" id="PS51192"/>
    </source>
</evidence>
<dbReference type="InterPro" id="IPR014720">
    <property type="entry name" value="dsRBD_dom"/>
</dbReference>
<keyword evidence="4" id="KW-0677">Repeat</keyword>
<evidence type="ECO:0000259" key="14">
    <source>
        <dbReference type="PROSITE" id="PS51194"/>
    </source>
</evidence>
<dbReference type="InterPro" id="IPR011709">
    <property type="entry name" value="DEAD-box_helicase_OB_fold"/>
</dbReference>
<keyword evidence="8" id="KW-0067">ATP-binding</keyword>
<dbReference type="GO" id="GO:0043138">
    <property type="term" value="F:3'-5' DNA helicase activity"/>
    <property type="evidence" value="ECO:0007669"/>
    <property type="project" value="TreeGrafter"/>
</dbReference>
<dbReference type="InterPro" id="IPR014001">
    <property type="entry name" value="Helicase_ATP-bd"/>
</dbReference>
<accession>T2MEC7</accession>
<dbReference type="InterPro" id="IPR044446">
    <property type="entry name" value="DHX9_DSRM_2"/>
</dbReference>
<dbReference type="GO" id="GO:0016887">
    <property type="term" value="F:ATP hydrolysis activity"/>
    <property type="evidence" value="ECO:0007669"/>
    <property type="project" value="TreeGrafter"/>
</dbReference>
<evidence type="ECO:0000256" key="11">
    <source>
        <dbReference type="SAM" id="MobiDB-lite"/>
    </source>
</evidence>
<protein>
    <recommendedName>
        <fullName evidence="3">RNA helicase</fullName>
        <ecNumber evidence="3">3.6.4.13</ecNumber>
    </recommendedName>
</protein>
<gene>
    <name evidence="15" type="primary">DHX9</name>
</gene>
<feature type="region of interest" description="Disordered" evidence="11">
    <location>
        <begin position="98"/>
        <end position="118"/>
    </location>
</feature>
<proteinExistence type="evidence at transcript level"/>